<dbReference type="Proteomes" id="UP000765509">
    <property type="component" value="Unassembled WGS sequence"/>
</dbReference>
<dbReference type="EMBL" id="AVOT02004379">
    <property type="protein sequence ID" value="MBW0476195.1"/>
    <property type="molecule type" value="Genomic_DNA"/>
</dbReference>
<name>A0A9Q3C3U9_9BASI</name>
<feature type="region of interest" description="Disordered" evidence="1">
    <location>
        <begin position="75"/>
        <end position="97"/>
    </location>
</feature>
<proteinExistence type="predicted"/>
<gene>
    <name evidence="2" type="ORF">O181_015910</name>
</gene>
<sequence>MNIKPEKSSMVWGHNSIYFPLKVLTVGVQGPLGPQISIQDLPFSSGEVHIHDGPQPVLMGPGHVGENWPKATFWSLGPPGTPANLGPGGHFGPGGLQ</sequence>
<reference evidence="2" key="1">
    <citation type="submission" date="2021-03" db="EMBL/GenBank/DDBJ databases">
        <title>Draft genome sequence of rust myrtle Austropuccinia psidii MF-1, a brazilian biotype.</title>
        <authorList>
            <person name="Quecine M.C."/>
            <person name="Pachon D.M.R."/>
            <person name="Bonatelli M.L."/>
            <person name="Correr F.H."/>
            <person name="Franceschini L.M."/>
            <person name="Leite T.F."/>
            <person name="Margarido G.R.A."/>
            <person name="Almeida C.A."/>
            <person name="Ferrarezi J.A."/>
            <person name="Labate C.A."/>
        </authorList>
    </citation>
    <scope>NUCLEOTIDE SEQUENCE</scope>
    <source>
        <strain evidence="2">MF-1</strain>
    </source>
</reference>
<organism evidence="2 3">
    <name type="scientific">Austropuccinia psidii MF-1</name>
    <dbReference type="NCBI Taxonomy" id="1389203"/>
    <lineage>
        <taxon>Eukaryota</taxon>
        <taxon>Fungi</taxon>
        <taxon>Dikarya</taxon>
        <taxon>Basidiomycota</taxon>
        <taxon>Pucciniomycotina</taxon>
        <taxon>Pucciniomycetes</taxon>
        <taxon>Pucciniales</taxon>
        <taxon>Sphaerophragmiaceae</taxon>
        <taxon>Austropuccinia</taxon>
    </lineage>
</organism>
<keyword evidence="3" id="KW-1185">Reference proteome</keyword>
<protein>
    <submittedName>
        <fullName evidence="2">Uncharacterized protein</fullName>
    </submittedName>
</protein>
<evidence type="ECO:0000256" key="1">
    <source>
        <dbReference type="SAM" id="MobiDB-lite"/>
    </source>
</evidence>
<accession>A0A9Q3C3U9</accession>
<evidence type="ECO:0000313" key="2">
    <source>
        <dbReference type="EMBL" id="MBW0476195.1"/>
    </source>
</evidence>
<feature type="compositionally biased region" description="Gly residues" evidence="1">
    <location>
        <begin position="86"/>
        <end position="97"/>
    </location>
</feature>
<dbReference type="AlphaFoldDB" id="A0A9Q3C3U9"/>
<comment type="caution">
    <text evidence="2">The sequence shown here is derived from an EMBL/GenBank/DDBJ whole genome shotgun (WGS) entry which is preliminary data.</text>
</comment>
<evidence type="ECO:0000313" key="3">
    <source>
        <dbReference type="Proteomes" id="UP000765509"/>
    </source>
</evidence>